<dbReference type="EMBL" id="WNWR01000323">
    <property type="protein sequence ID" value="KAE9983138.1"/>
    <property type="molecule type" value="Genomic_DNA"/>
</dbReference>
<organism evidence="3 4">
    <name type="scientific">Venturia inaequalis</name>
    <name type="common">Apple scab fungus</name>
    <dbReference type="NCBI Taxonomy" id="5025"/>
    <lineage>
        <taxon>Eukaryota</taxon>
        <taxon>Fungi</taxon>
        <taxon>Dikarya</taxon>
        <taxon>Ascomycota</taxon>
        <taxon>Pezizomycotina</taxon>
        <taxon>Dothideomycetes</taxon>
        <taxon>Pleosporomycetidae</taxon>
        <taxon>Venturiales</taxon>
        <taxon>Venturiaceae</taxon>
        <taxon>Venturia</taxon>
    </lineage>
</organism>
<evidence type="ECO:0000313" key="4">
    <source>
        <dbReference type="Proteomes" id="UP000490939"/>
    </source>
</evidence>
<evidence type="ECO:0000256" key="2">
    <source>
        <dbReference type="SAM" id="SignalP"/>
    </source>
</evidence>
<comment type="caution">
    <text evidence="3">The sequence shown here is derived from an EMBL/GenBank/DDBJ whole genome shotgun (WGS) entry which is preliminary data.</text>
</comment>
<proteinExistence type="predicted"/>
<feature type="signal peptide" evidence="2">
    <location>
        <begin position="1"/>
        <end position="18"/>
    </location>
</feature>
<feature type="region of interest" description="Disordered" evidence="1">
    <location>
        <begin position="106"/>
        <end position="149"/>
    </location>
</feature>
<dbReference type="AlphaFoldDB" id="A0A8H3Z4Q4"/>
<reference evidence="3 4" key="1">
    <citation type="submission" date="2019-07" db="EMBL/GenBank/DDBJ databases">
        <title>Venturia inaequalis Genome Resource.</title>
        <authorList>
            <person name="Lichtner F.J."/>
        </authorList>
    </citation>
    <scope>NUCLEOTIDE SEQUENCE [LARGE SCALE GENOMIC DNA]</scope>
    <source>
        <strain evidence="3 4">DMI_063113</strain>
    </source>
</reference>
<gene>
    <name evidence="3" type="ORF">EG327_005606</name>
</gene>
<keyword evidence="4" id="KW-1185">Reference proteome</keyword>
<keyword evidence="2" id="KW-0732">Signal</keyword>
<accession>A0A8H3Z4Q4</accession>
<name>A0A8H3Z4Q4_VENIN</name>
<sequence length="248" mass="27310">MKLITTLLLCLTVNGVAAKWKCEKRTGTPGVCKLYDDGGFGRGEPPQGCRKASPCNKKDDECVPNQWHEPGVGMYANCACDHGFQAGPKLGVESLYRIASLDLTSSKDEGRDQPNVAPASSEVSVPSKNLHSDSTSPEPGRVDDIVRSEQRRRVSTSMLECLRDVSFEIKATGGYIAASSGITMSQMVPSILKRREPEQQQSRWKEHLSPRSLTARYNLPVDTAIIPRDMADRKSNHVEDCPLMISYL</sequence>
<feature type="compositionally biased region" description="Basic and acidic residues" evidence="1">
    <location>
        <begin position="140"/>
        <end position="149"/>
    </location>
</feature>
<evidence type="ECO:0000313" key="3">
    <source>
        <dbReference type="EMBL" id="KAE9983138.1"/>
    </source>
</evidence>
<protein>
    <submittedName>
        <fullName evidence="3">Uncharacterized protein</fullName>
    </submittedName>
</protein>
<feature type="chain" id="PRO_5034508552" evidence="2">
    <location>
        <begin position="19"/>
        <end position="248"/>
    </location>
</feature>
<evidence type="ECO:0000256" key="1">
    <source>
        <dbReference type="SAM" id="MobiDB-lite"/>
    </source>
</evidence>
<feature type="compositionally biased region" description="Low complexity" evidence="1">
    <location>
        <begin position="116"/>
        <end position="127"/>
    </location>
</feature>
<dbReference type="Proteomes" id="UP000490939">
    <property type="component" value="Unassembled WGS sequence"/>
</dbReference>